<dbReference type="Pfam" id="PF04199">
    <property type="entry name" value="Cyclase"/>
    <property type="match status" value="1"/>
</dbReference>
<evidence type="ECO:0000313" key="1">
    <source>
        <dbReference type="EMBL" id="SVA94642.1"/>
    </source>
</evidence>
<dbReference type="InterPro" id="IPR037175">
    <property type="entry name" value="KFase_sf"/>
</dbReference>
<dbReference type="SUPFAM" id="SSF102198">
    <property type="entry name" value="Putative cyclase"/>
    <property type="match status" value="1"/>
</dbReference>
<sequence length="245" mass="27093">MKINLNHSGQDHTIDLNSGIDLSIPNRFDGKNPIFYNAMQSMAIPVERDGFIGAVNRGGGCNVSVANVDIHCTGTHTECVGHIDDSGKKISDVCPIGFLFTQLITVNPVHNSDTKESYHVDYENELVISVESFKDRLKENINALVIRTNPNDLDKVNRNYGDYPASFLTHDSIDYILDSGIKHLLVDLPSIDKADDGGQLGNHHRFFKLGKTISELLYIPDSVQDGFGFLQIQIPNWGLDAAPSR</sequence>
<feature type="non-terminal residue" evidence="1">
    <location>
        <position position="245"/>
    </location>
</feature>
<evidence type="ECO:0008006" key="2">
    <source>
        <dbReference type="Google" id="ProtNLM"/>
    </source>
</evidence>
<proteinExistence type="predicted"/>
<dbReference type="Gene3D" id="3.50.30.50">
    <property type="entry name" value="Putative cyclase"/>
    <property type="match status" value="1"/>
</dbReference>
<reference evidence="1" key="1">
    <citation type="submission" date="2018-05" db="EMBL/GenBank/DDBJ databases">
        <authorList>
            <person name="Lanie J.A."/>
            <person name="Ng W.-L."/>
            <person name="Kazmierczak K.M."/>
            <person name="Andrzejewski T.M."/>
            <person name="Davidsen T.M."/>
            <person name="Wayne K.J."/>
            <person name="Tettelin H."/>
            <person name="Glass J.I."/>
            <person name="Rusch D."/>
            <person name="Podicherti R."/>
            <person name="Tsui H.-C.T."/>
            <person name="Winkler M.E."/>
        </authorList>
    </citation>
    <scope>NUCLEOTIDE SEQUENCE</scope>
</reference>
<name>A0A382A0H9_9ZZZZ</name>
<dbReference type="InterPro" id="IPR007325">
    <property type="entry name" value="KFase/CYL"/>
</dbReference>
<gene>
    <name evidence="1" type="ORF">METZ01_LOCUS147496</name>
</gene>
<dbReference type="GO" id="GO:0004061">
    <property type="term" value="F:arylformamidase activity"/>
    <property type="evidence" value="ECO:0007669"/>
    <property type="project" value="InterPro"/>
</dbReference>
<dbReference type="GO" id="GO:0019441">
    <property type="term" value="P:L-tryptophan catabolic process to kynurenine"/>
    <property type="evidence" value="ECO:0007669"/>
    <property type="project" value="InterPro"/>
</dbReference>
<dbReference type="AlphaFoldDB" id="A0A382A0H9"/>
<organism evidence="1">
    <name type="scientific">marine metagenome</name>
    <dbReference type="NCBI Taxonomy" id="408172"/>
    <lineage>
        <taxon>unclassified sequences</taxon>
        <taxon>metagenomes</taxon>
        <taxon>ecological metagenomes</taxon>
    </lineage>
</organism>
<accession>A0A382A0H9</accession>
<protein>
    <recommendedName>
        <fullName evidence="2">Cyclase family protein</fullName>
    </recommendedName>
</protein>
<dbReference type="EMBL" id="UINC01023287">
    <property type="protein sequence ID" value="SVA94642.1"/>
    <property type="molecule type" value="Genomic_DNA"/>
</dbReference>